<sequence>MQYKIFWCKTNKYYTEKWLNTKYLEDRMWVFVASCIVTEKAKSKWLKFVISTIEDFESEEAKLYLSGCWTIKKWDLADDFYVTYPELQKFKEKIVLLWEDPIKEWIQEKIEKLKSKSLFTRKYLIIQNWCDNYCTFCVTIQARWGHTSRETEEIINEINDFVQSGWKEVVITGTNLWAWWTKNTKNYGETKFAELLDLILKETSIERLRISSLWVEYINKELLETLKDPRIYAHLHLSIQSGSDKILKLMNRNYSRNELIGKLEEIRKIKRIDWVMLSIWADFIVWFPGEEDSDFNDTLDIIRRFQITKVHAFPFSKHENRDSIPAAKFPNQIKNHIKSERMKDILKAWENIRNQFLSDNSNKELKLLIEKTNWETFSGWSENYIFLNEKNFETALPAEIKRWNIIKGIYRYIPEIKDENSDSWF</sequence>
<dbReference type="CDD" id="cd01335">
    <property type="entry name" value="Radical_SAM"/>
    <property type="match status" value="1"/>
</dbReference>
<dbReference type="GO" id="GO:0035599">
    <property type="term" value="F:aspartic acid methylthiotransferase activity"/>
    <property type="evidence" value="ECO:0007669"/>
    <property type="project" value="TreeGrafter"/>
</dbReference>
<dbReference type="InterPro" id="IPR058240">
    <property type="entry name" value="rSAM_sf"/>
</dbReference>
<name>K2GEN0_9BACT</name>
<dbReference type="PANTHER" id="PTHR43837">
    <property type="entry name" value="RIBOSOMAL PROTEIN S12 METHYLTHIOTRANSFERASE RIMO"/>
    <property type="match status" value="1"/>
</dbReference>
<dbReference type="SFLD" id="SFLDS00029">
    <property type="entry name" value="Radical_SAM"/>
    <property type="match status" value="1"/>
</dbReference>
<dbReference type="Pfam" id="PF04055">
    <property type="entry name" value="Radical_SAM"/>
    <property type="match status" value="1"/>
</dbReference>
<reference evidence="2" key="1">
    <citation type="journal article" date="2012" name="Science">
        <title>Fermentation, hydrogen, and sulfur metabolism in multiple uncultivated bacterial phyla.</title>
        <authorList>
            <person name="Wrighton K.C."/>
            <person name="Thomas B.C."/>
            <person name="Sharon I."/>
            <person name="Miller C.S."/>
            <person name="Castelle C.J."/>
            <person name="VerBerkmoes N.C."/>
            <person name="Wilkins M.J."/>
            <person name="Hettich R.L."/>
            <person name="Lipton M.S."/>
            <person name="Williams K.H."/>
            <person name="Long P.E."/>
            <person name="Banfield J.F."/>
        </authorList>
    </citation>
    <scope>NUCLEOTIDE SEQUENCE [LARGE SCALE GENOMIC DNA]</scope>
</reference>
<dbReference type="GO" id="GO:0005829">
    <property type="term" value="C:cytosol"/>
    <property type="evidence" value="ECO:0007669"/>
    <property type="project" value="TreeGrafter"/>
</dbReference>
<dbReference type="PROSITE" id="PS51918">
    <property type="entry name" value="RADICAL_SAM"/>
    <property type="match status" value="1"/>
</dbReference>
<dbReference type="InterPro" id="IPR005840">
    <property type="entry name" value="Ribosomal_uS12_MeSTrfase_RimO"/>
</dbReference>
<dbReference type="SFLD" id="SFLDG01082">
    <property type="entry name" value="B12-binding_domain_containing"/>
    <property type="match status" value="1"/>
</dbReference>
<dbReference type="SMART" id="SM00729">
    <property type="entry name" value="Elp3"/>
    <property type="match status" value="1"/>
</dbReference>
<dbReference type="AlphaFoldDB" id="K2GEN0"/>
<dbReference type="GO" id="GO:0051539">
    <property type="term" value="F:4 iron, 4 sulfur cluster binding"/>
    <property type="evidence" value="ECO:0007669"/>
    <property type="project" value="InterPro"/>
</dbReference>
<protein>
    <recommendedName>
        <fullName evidence="1">Radical SAM core domain-containing protein</fullName>
    </recommendedName>
</protein>
<proteinExistence type="predicted"/>
<evidence type="ECO:0000313" key="2">
    <source>
        <dbReference type="EMBL" id="EKE28689.1"/>
    </source>
</evidence>
<feature type="domain" description="Radical SAM core" evidence="1">
    <location>
        <begin position="116"/>
        <end position="357"/>
    </location>
</feature>
<comment type="caution">
    <text evidence="2">The sequence shown here is derived from an EMBL/GenBank/DDBJ whole genome shotgun (WGS) entry which is preliminary data.</text>
</comment>
<organism evidence="2">
    <name type="scientific">uncultured bacterium</name>
    <name type="common">gcode 4</name>
    <dbReference type="NCBI Taxonomy" id="1234023"/>
    <lineage>
        <taxon>Bacteria</taxon>
        <taxon>environmental samples</taxon>
    </lineage>
</organism>
<evidence type="ECO:0000259" key="1">
    <source>
        <dbReference type="PROSITE" id="PS51918"/>
    </source>
</evidence>
<dbReference type="Gene3D" id="3.80.30.20">
    <property type="entry name" value="tm_1862 like domain"/>
    <property type="match status" value="1"/>
</dbReference>
<dbReference type="PANTHER" id="PTHR43837:SF1">
    <property type="entry name" value="RIBOSOMAL PROTEIN US12 METHYLTHIOTRANSFERASE RIMO"/>
    <property type="match status" value="1"/>
</dbReference>
<dbReference type="EMBL" id="AMFJ01000302">
    <property type="protein sequence ID" value="EKE28689.1"/>
    <property type="molecule type" value="Genomic_DNA"/>
</dbReference>
<dbReference type="InterPro" id="IPR006638">
    <property type="entry name" value="Elp3/MiaA/NifB-like_rSAM"/>
</dbReference>
<accession>K2GEN0</accession>
<gene>
    <name evidence="2" type="ORF">ACD_3C00028G0003</name>
</gene>
<dbReference type="InterPro" id="IPR023404">
    <property type="entry name" value="rSAM_horseshoe"/>
</dbReference>
<dbReference type="InterPro" id="IPR007197">
    <property type="entry name" value="rSAM"/>
</dbReference>
<dbReference type="SUPFAM" id="SSF102114">
    <property type="entry name" value="Radical SAM enzymes"/>
    <property type="match status" value="1"/>
</dbReference>